<feature type="domain" description="Multidrug resistance protein MdtA-like C-terminal permuted SH3" evidence="6">
    <location>
        <begin position="302"/>
        <end position="363"/>
    </location>
</feature>
<feature type="domain" description="Multidrug resistance protein MdtA-like barrel-sandwich hybrid" evidence="4">
    <location>
        <begin position="60"/>
        <end position="187"/>
    </location>
</feature>
<dbReference type="InterPro" id="IPR058624">
    <property type="entry name" value="MdtA-like_HH"/>
</dbReference>
<feature type="coiled-coil region" evidence="2">
    <location>
        <begin position="97"/>
        <end position="155"/>
    </location>
</feature>
<reference evidence="7" key="1">
    <citation type="submission" date="2018-06" db="EMBL/GenBank/DDBJ databases">
        <authorList>
            <person name="Zhirakovskaya E."/>
        </authorList>
    </citation>
    <scope>NUCLEOTIDE SEQUENCE</scope>
</reference>
<dbReference type="GO" id="GO:0030313">
    <property type="term" value="C:cell envelope"/>
    <property type="evidence" value="ECO:0007669"/>
    <property type="project" value="UniProtKB-SubCell"/>
</dbReference>
<dbReference type="InterPro" id="IPR058625">
    <property type="entry name" value="MdtA-like_BSH"/>
</dbReference>
<dbReference type="PROSITE" id="PS51257">
    <property type="entry name" value="PROKAR_LIPOPROTEIN"/>
    <property type="match status" value="1"/>
</dbReference>
<accession>A0A3B0USV3</accession>
<dbReference type="PRINTS" id="PR01490">
    <property type="entry name" value="RTXTOXIND"/>
</dbReference>
<feature type="domain" description="Multidrug resistance protein MdtA-like beta-barrel" evidence="5">
    <location>
        <begin position="217"/>
        <end position="296"/>
    </location>
</feature>
<dbReference type="Pfam" id="PF25917">
    <property type="entry name" value="BSH_RND"/>
    <property type="match status" value="1"/>
</dbReference>
<evidence type="ECO:0000256" key="2">
    <source>
        <dbReference type="SAM" id="Coils"/>
    </source>
</evidence>
<comment type="subcellular location">
    <subcellularLocation>
        <location evidence="1">Cell envelope</location>
    </subcellularLocation>
</comment>
<dbReference type="InterPro" id="IPR058626">
    <property type="entry name" value="MdtA-like_b-barrel"/>
</dbReference>
<dbReference type="GO" id="GO:0022857">
    <property type="term" value="F:transmembrane transporter activity"/>
    <property type="evidence" value="ECO:0007669"/>
    <property type="project" value="InterPro"/>
</dbReference>
<gene>
    <name evidence="7" type="ORF">MNBD_BACTEROID06-683</name>
</gene>
<dbReference type="GO" id="GO:0005886">
    <property type="term" value="C:plasma membrane"/>
    <property type="evidence" value="ECO:0007669"/>
    <property type="project" value="TreeGrafter"/>
</dbReference>
<dbReference type="Pfam" id="PF25876">
    <property type="entry name" value="HH_MFP_RND"/>
    <property type="match status" value="1"/>
</dbReference>
<dbReference type="NCBIfam" id="TIGR01730">
    <property type="entry name" value="RND_mfp"/>
    <property type="match status" value="1"/>
</dbReference>
<dbReference type="Gene3D" id="1.10.287.470">
    <property type="entry name" value="Helix hairpin bin"/>
    <property type="match status" value="1"/>
</dbReference>
<evidence type="ECO:0000259" key="5">
    <source>
        <dbReference type="Pfam" id="PF25944"/>
    </source>
</evidence>
<name>A0A3B0USV3_9ZZZZ</name>
<dbReference type="Pfam" id="PF25944">
    <property type="entry name" value="Beta-barrel_RND"/>
    <property type="match status" value="1"/>
</dbReference>
<dbReference type="AlphaFoldDB" id="A0A3B0USV3"/>
<dbReference type="Gene3D" id="2.40.30.170">
    <property type="match status" value="1"/>
</dbReference>
<evidence type="ECO:0000313" key="7">
    <source>
        <dbReference type="EMBL" id="VAW28327.1"/>
    </source>
</evidence>
<feature type="domain" description="Multidrug resistance protein MdtA-like alpha-helical hairpin" evidence="3">
    <location>
        <begin position="98"/>
        <end position="166"/>
    </location>
</feature>
<dbReference type="InterPro" id="IPR058627">
    <property type="entry name" value="MdtA-like_C"/>
</dbReference>
<proteinExistence type="predicted"/>
<sequence length="385" mass="43038">MKSKLLLLLIFMGFTMACNKEQKQQKMAPPEIQVVEVVQKDVPIYSQFVGQAFGLYDIPIRARVEGFLENIYFKEGEPVKKGQVLYSIDSQPFQAEVASQQSKVAEAQSLLVNAEKELNRYKPLAAKNAVSQSDLDAAQATYDAAVASVEAAKANRRMSQINLGYTKMKSPIQGIIGKTEAKIGEFVGREPNPVILNTVSRIDTIRVQFFLTEGQYLQLAKEYTQELKDKRRNSSYENKIKMSLILADGENYPYHGFLDFIDRNIDSSTGSLLVQASFPNPNKLLRPGMYTKVRVPIENVKNALLVPQRCVSELQGQYSVYVVNSENKIEAKQIKIKAKIGDYYIVKEGLAATDKVVLEGLQKVGSGMVVVPKVTEFQSQSTELE</sequence>
<dbReference type="GO" id="GO:0046677">
    <property type="term" value="P:response to antibiotic"/>
    <property type="evidence" value="ECO:0007669"/>
    <property type="project" value="TreeGrafter"/>
</dbReference>
<dbReference type="InterPro" id="IPR006143">
    <property type="entry name" value="RND_pump_MFP"/>
</dbReference>
<keyword evidence="2" id="KW-0175">Coiled coil</keyword>
<evidence type="ECO:0000259" key="4">
    <source>
        <dbReference type="Pfam" id="PF25917"/>
    </source>
</evidence>
<evidence type="ECO:0000256" key="1">
    <source>
        <dbReference type="ARBA" id="ARBA00004196"/>
    </source>
</evidence>
<organism evidence="7">
    <name type="scientific">hydrothermal vent metagenome</name>
    <dbReference type="NCBI Taxonomy" id="652676"/>
    <lineage>
        <taxon>unclassified sequences</taxon>
        <taxon>metagenomes</taxon>
        <taxon>ecological metagenomes</taxon>
    </lineage>
</organism>
<evidence type="ECO:0000259" key="3">
    <source>
        <dbReference type="Pfam" id="PF25876"/>
    </source>
</evidence>
<dbReference type="SUPFAM" id="SSF111369">
    <property type="entry name" value="HlyD-like secretion proteins"/>
    <property type="match status" value="1"/>
</dbReference>
<dbReference type="PANTHER" id="PTHR30158">
    <property type="entry name" value="ACRA/E-RELATED COMPONENT OF DRUG EFFLUX TRANSPORTER"/>
    <property type="match status" value="1"/>
</dbReference>
<dbReference type="Gene3D" id="2.40.50.100">
    <property type="match status" value="1"/>
</dbReference>
<dbReference type="Gene3D" id="2.40.420.20">
    <property type="match status" value="1"/>
</dbReference>
<dbReference type="Pfam" id="PF25967">
    <property type="entry name" value="RND-MFP_C"/>
    <property type="match status" value="1"/>
</dbReference>
<dbReference type="EMBL" id="UOES01000384">
    <property type="protein sequence ID" value="VAW28327.1"/>
    <property type="molecule type" value="Genomic_DNA"/>
</dbReference>
<protein>
    <submittedName>
        <fullName evidence="7">Probable Co/Zn/Cd efflux system membrane fusion protein</fullName>
    </submittedName>
</protein>
<evidence type="ECO:0000259" key="6">
    <source>
        <dbReference type="Pfam" id="PF25967"/>
    </source>
</evidence>